<dbReference type="AlphaFoldDB" id="A0AAW1RHR7"/>
<evidence type="ECO:0000313" key="2">
    <source>
        <dbReference type="EMBL" id="KAK9833259.1"/>
    </source>
</evidence>
<dbReference type="Proteomes" id="UP001445335">
    <property type="component" value="Unassembled WGS sequence"/>
</dbReference>
<evidence type="ECO:0000256" key="1">
    <source>
        <dbReference type="SAM" id="MobiDB-lite"/>
    </source>
</evidence>
<comment type="caution">
    <text evidence="2">The sequence shown here is derived from an EMBL/GenBank/DDBJ whole genome shotgun (WGS) entry which is preliminary data.</text>
</comment>
<name>A0AAW1RHR7_9CHLO</name>
<protein>
    <submittedName>
        <fullName evidence="2">Uncharacterized protein</fullName>
    </submittedName>
</protein>
<reference evidence="2 3" key="1">
    <citation type="journal article" date="2024" name="Nat. Commun.">
        <title>Phylogenomics reveals the evolutionary origins of lichenization in chlorophyte algae.</title>
        <authorList>
            <person name="Puginier C."/>
            <person name="Libourel C."/>
            <person name="Otte J."/>
            <person name="Skaloud P."/>
            <person name="Haon M."/>
            <person name="Grisel S."/>
            <person name="Petersen M."/>
            <person name="Berrin J.G."/>
            <person name="Delaux P.M."/>
            <person name="Dal Grande F."/>
            <person name="Keller J."/>
        </authorList>
    </citation>
    <scope>NUCLEOTIDE SEQUENCE [LARGE SCALE GENOMIC DNA]</scope>
    <source>
        <strain evidence="2 3">SAG 245.80</strain>
    </source>
</reference>
<gene>
    <name evidence="2" type="ORF">WJX81_000621</name>
</gene>
<proteinExistence type="predicted"/>
<sequence>MAMTRKVLTTDAAAATLPPEGPERQLPIWPHLRSVLFASSTEKVVNTCIYDRLGKLMPLKLEVADLPVSMGVPSPMDEERKQMRADAAAMVPEGQIWFAHLDSRRRTSGRSTWALEERVTSPCFARACFIAEE</sequence>
<accession>A0AAW1RHR7</accession>
<organism evidence="2 3">
    <name type="scientific">Elliptochloris bilobata</name>
    <dbReference type="NCBI Taxonomy" id="381761"/>
    <lineage>
        <taxon>Eukaryota</taxon>
        <taxon>Viridiplantae</taxon>
        <taxon>Chlorophyta</taxon>
        <taxon>core chlorophytes</taxon>
        <taxon>Trebouxiophyceae</taxon>
        <taxon>Trebouxiophyceae incertae sedis</taxon>
        <taxon>Elliptochloris clade</taxon>
        <taxon>Elliptochloris</taxon>
    </lineage>
</organism>
<keyword evidence="3" id="KW-1185">Reference proteome</keyword>
<evidence type="ECO:0000313" key="3">
    <source>
        <dbReference type="Proteomes" id="UP001445335"/>
    </source>
</evidence>
<dbReference type="EMBL" id="JALJOU010000037">
    <property type="protein sequence ID" value="KAK9833259.1"/>
    <property type="molecule type" value="Genomic_DNA"/>
</dbReference>
<feature type="region of interest" description="Disordered" evidence="1">
    <location>
        <begin position="1"/>
        <end position="21"/>
    </location>
</feature>